<feature type="chain" id="PRO_5016739281" evidence="6">
    <location>
        <begin position="31"/>
        <end position="415"/>
    </location>
</feature>
<evidence type="ECO:0000256" key="6">
    <source>
        <dbReference type="SAM" id="SignalP"/>
    </source>
</evidence>
<evidence type="ECO:0000256" key="2">
    <source>
        <dbReference type="ARBA" id="ARBA00022723"/>
    </source>
</evidence>
<feature type="transmembrane region" description="Helical" evidence="5">
    <location>
        <begin position="144"/>
        <end position="167"/>
    </location>
</feature>
<feature type="transmembrane region" description="Helical" evidence="5">
    <location>
        <begin position="220"/>
        <end position="242"/>
    </location>
</feature>
<dbReference type="PANTHER" id="PTHR34820:SF4">
    <property type="entry name" value="INNER MEMBRANE PROTEIN YEBZ"/>
    <property type="match status" value="1"/>
</dbReference>
<dbReference type="AlphaFoldDB" id="A0A380G603"/>
<comment type="subcellular location">
    <subcellularLocation>
        <location evidence="1">Cell envelope</location>
    </subcellularLocation>
</comment>
<keyword evidence="4" id="KW-0186">Copper</keyword>
<reference evidence="8 9" key="1">
    <citation type="submission" date="2018-06" db="EMBL/GenBank/DDBJ databases">
        <authorList>
            <consortium name="Pathogen Informatics"/>
            <person name="Doyle S."/>
        </authorList>
    </citation>
    <scope>NUCLEOTIDE SEQUENCE [LARGE SCALE GENOMIC DNA]</scope>
    <source>
        <strain evidence="9">NCTC 11048</strain>
    </source>
</reference>
<evidence type="ECO:0000259" key="7">
    <source>
        <dbReference type="Pfam" id="PF04234"/>
    </source>
</evidence>
<keyword evidence="5" id="KW-1133">Transmembrane helix</keyword>
<dbReference type="SUPFAM" id="SSF81296">
    <property type="entry name" value="E set domains"/>
    <property type="match status" value="1"/>
</dbReference>
<feature type="transmembrane region" description="Helical" evidence="5">
    <location>
        <begin position="358"/>
        <end position="378"/>
    </location>
</feature>
<organism evidence="8 9">
    <name type="scientific">Staphylococcus intermedius NCTC 11048</name>
    <dbReference type="NCBI Taxonomy" id="1141106"/>
    <lineage>
        <taxon>Bacteria</taxon>
        <taxon>Bacillati</taxon>
        <taxon>Bacillota</taxon>
        <taxon>Bacilli</taxon>
        <taxon>Bacillales</taxon>
        <taxon>Staphylococcaceae</taxon>
        <taxon>Staphylococcus</taxon>
        <taxon>Staphylococcus intermedius group</taxon>
    </lineage>
</organism>
<accession>A0A380G603</accession>
<proteinExistence type="predicted"/>
<keyword evidence="3 6" id="KW-0732">Signal</keyword>
<dbReference type="GO" id="GO:0030313">
    <property type="term" value="C:cell envelope"/>
    <property type="evidence" value="ECO:0007669"/>
    <property type="project" value="UniProtKB-SubCell"/>
</dbReference>
<evidence type="ECO:0000256" key="3">
    <source>
        <dbReference type="ARBA" id="ARBA00022729"/>
    </source>
</evidence>
<gene>
    <name evidence="8" type="primary">ycnJ</name>
    <name evidence="8" type="ORF">NCTC11048_00877</name>
</gene>
<dbReference type="Gene3D" id="2.60.40.1220">
    <property type="match status" value="1"/>
</dbReference>
<dbReference type="EMBL" id="UHDP01000003">
    <property type="protein sequence ID" value="SUM45886.1"/>
    <property type="molecule type" value="Genomic_DNA"/>
</dbReference>
<dbReference type="InterPro" id="IPR014755">
    <property type="entry name" value="Cu-Rt/internalin_Ig-like"/>
</dbReference>
<dbReference type="GO" id="GO:0042597">
    <property type="term" value="C:periplasmic space"/>
    <property type="evidence" value="ECO:0007669"/>
    <property type="project" value="InterPro"/>
</dbReference>
<feature type="transmembrane region" description="Helical" evidence="5">
    <location>
        <begin position="390"/>
        <end position="411"/>
    </location>
</feature>
<keyword evidence="9" id="KW-1185">Reference proteome</keyword>
<dbReference type="InterPro" id="IPR014756">
    <property type="entry name" value="Ig_E-set"/>
</dbReference>
<dbReference type="STRING" id="1141106.GCA_000308095_01601"/>
<protein>
    <submittedName>
        <fullName evidence="8">Copper export proteins</fullName>
    </submittedName>
</protein>
<dbReference type="Proteomes" id="UP000255549">
    <property type="component" value="Unassembled WGS sequence"/>
</dbReference>
<dbReference type="Pfam" id="PF04234">
    <property type="entry name" value="CopC"/>
    <property type="match status" value="1"/>
</dbReference>
<feature type="domain" description="CopC" evidence="7">
    <location>
        <begin position="31"/>
        <end position="125"/>
    </location>
</feature>
<keyword evidence="5" id="KW-0472">Membrane</keyword>
<dbReference type="GO" id="GO:0005886">
    <property type="term" value="C:plasma membrane"/>
    <property type="evidence" value="ECO:0007669"/>
    <property type="project" value="TreeGrafter"/>
</dbReference>
<feature type="transmembrane region" description="Helical" evidence="5">
    <location>
        <begin position="283"/>
        <end position="304"/>
    </location>
</feature>
<evidence type="ECO:0000256" key="5">
    <source>
        <dbReference type="SAM" id="Phobius"/>
    </source>
</evidence>
<evidence type="ECO:0000256" key="1">
    <source>
        <dbReference type="ARBA" id="ARBA00004196"/>
    </source>
</evidence>
<dbReference type="GO" id="GO:0005507">
    <property type="term" value="F:copper ion binding"/>
    <property type="evidence" value="ECO:0007669"/>
    <property type="project" value="InterPro"/>
</dbReference>
<feature type="transmembrane region" description="Helical" evidence="5">
    <location>
        <begin position="324"/>
        <end position="346"/>
    </location>
</feature>
<name>A0A380G603_STAIN</name>
<dbReference type="InterPro" id="IPR032694">
    <property type="entry name" value="CopC/D"/>
</dbReference>
<dbReference type="OrthoDB" id="2353937at2"/>
<dbReference type="InterPro" id="IPR007348">
    <property type="entry name" value="CopC_dom"/>
</dbReference>
<feature type="transmembrane region" description="Helical" evidence="5">
    <location>
        <begin position="188"/>
        <end position="208"/>
    </location>
</feature>
<evidence type="ECO:0000313" key="8">
    <source>
        <dbReference type="EMBL" id="SUM45886.1"/>
    </source>
</evidence>
<feature type="transmembrane region" description="Helical" evidence="5">
    <location>
        <begin position="254"/>
        <end position="271"/>
    </location>
</feature>
<dbReference type="PANTHER" id="PTHR34820">
    <property type="entry name" value="INNER MEMBRANE PROTEIN YEBZ"/>
    <property type="match status" value="1"/>
</dbReference>
<keyword evidence="2" id="KW-0479">Metal-binding</keyword>
<dbReference type="GO" id="GO:0046688">
    <property type="term" value="P:response to copper ion"/>
    <property type="evidence" value="ECO:0007669"/>
    <property type="project" value="InterPro"/>
</dbReference>
<evidence type="ECO:0000313" key="9">
    <source>
        <dbReference type="Proteomes" id="UP000255549"/>
    </source>
</evidence>
<dbReference type="GO" id="GO:0006825">
    <property type="term" value="P:copper ion transport"/>
    <property type="evidence" value="ECO:0007669"/>
    <property type="project" value="InterPro"/>
</dbReference>
<sequence>MYRMKKCMTGILLFMTLMVLLMMHPKEAFAHATLEKQTPTENSVVPSQPETIQLEFNEPVYTDYSKITLYDDEGNKIDTLKPQESGKSQKLNFDASEVQKGTYQISWETISIDGHEVDGQYYFSVGHKTADAIDTSGAFYTDTFFWFGLIRFILQSALLILTGLYIVNLFMARQEAPTFHIIPHHRSAVILLMMTAVGAAIVYLMTLPETVITSILKLDFSVWIQFPFMLSMTSLIIVLGLFTLRNMEPLWQQMMPLFIFISLAISGHVWTQSIPIYSIVIRTIHLIGIAMWLGSFAYLIAYLFSKQRHSYVLIIKDVLLKTNIGAVILIIVTGFLMSIDMTSLSAMITSSTTYSSLWFAKIGLTMVMMILGAFQTFWAMRQKCRINQPLLYIEIFVGVFLILAGVIMSQIEIPL</sequence>
<keyword evidence="5" id="KW-0812">Transmembrane</keyword>
<dbReference type="RefSeq" id="WP_019168198.1">
    <property type="nucleotide sequence ID" value="NZ_CAIB01000121.1"/>
</dbReference>
<feature type="signal peptide" evidence="6">
    <location>
        <begin position="1"/>
        <end position="30"/>
    </location>
</feature>
<evidence type="ECO:0000256" key="4">
    <source>
        <dbReference type="ARBA" id="ARBA00023008"/>
    </source>
</evidence>